<dbReference type="AlphaFoldDB" id="A0A068V9K4"/>
<dbReference type="EMBL" id="HG739238">
    <property type="protein sequence ID" value="CDP17336.1"/>
    <property type="molecule type" value="Genomic_DNA"/>
</dbReference>
<proteinExistence type="predicted"/>
<evidence type="ECO:0008006" key="5">
    <source>
        <dbReference type="Google" id="ProtNLM"/>
    </source>
</evidence>
<dbReference type="InParanoid" id="A0A068V9K4"/>
<feature type="signal peptide" evidence="2">
    <location>
        <begin position="1"/>
        <end position="22"/>
    </location>
</feature>
<evidence type="ECO:0000256" key="2">
    <source>
        <dbReference type="SAM" id="SignalP"/>
    </source>
</evidence>
<dbReference type="Proteomes" id="UP000295252">
    <property type="component" value="Chromosome XI"/>
</dbReference>
<dbReference type="PhylomeDB" id="A0A068V9K4"/>
<feature type="region of interest" description="Disordered" evidence="1">
    <location>
        <begin position="63"/>
        <end position="90"/>
    </location>
</feature>
<evidence type="ECO:0000256" key="1">
    <source>
        <dbReference type="SAM" id="MobiDB-lite"/>
    </source>
</evidence>
<feature type="chain" id="PRO_5001658391" description="BURP domain-containing protein" evidence="2">
    <location>
        <begin position="23"/>
        <end position="145"/>
    </location>
</feature>
<dbReference type="Gramene" id="CDP17336">
    <property type="protein sequence ID" value="CDP17336"/>
    <property type="gene ID" value="GSCOC_T00004100001"/>
</dbReference>
<gene>
    <name evidence="3" type="ORF">GSCOC_T00004100001</name>
</gene>
<keyword evidence="2" id="KW-0732">Signal</keyword>
<reference evidence="4" key="1">
    <citation type="journal article" date="2014" name="Science">
        <title>The coffee genome provides insight into the convergent evolution of caffeine biosynthesis.</title>
        <authorList>
            <person name="Denoeud F."/>
            <person name="Carretero-Paulet L."/>
            <person name="Dereeper A."/>
            <person name="Droc G."/>
            <person name="Guyot R."/>
            <person name="Pietrella M."/>
            <person name="Zheng C."/>
            <person name="Alberti A."/>
            <person name="Anthony F."/>
            <person name="Aprea G."/>
            <person name="Aury J.M."/>
            <person name="Bento P."/>
            <person name="Bernard M."/>
            <person name="Bocs S."/>
            <person name="Campa C."/>
            <person name="Cenci A."/>
            <person name="Combes M.C."/>
            <person name="Crouzillat D."/>
            <person name="Da Silva C."/>
            <person name="Daddiego L."/>
            <person name="De Bellis F."/>
            <person name="Dussert S."/>
            <person name="Garsmeur O."/>
            <person name="Gayraud T."/>
            <person name="Guignon V."/>
            <person name="Jahn K."/>
            <person name="Jamilloux V."/>
            <person name="Joet T."/>
            <person name="Labadie K."/>
            <person name="Lan T."/>
            <person name="Leclercq J."/>
            <person name="Lepelley M."/>
            <person name="Leroy T."/>
            <person name="Li L.T."/>
            <person name="Librado P."/>
            <person name="Lopez L."/>
            <person name="Munoz A."/>
            <person name="Noel B."/>
            <person name="Pallavicini A."/>
            <person name="Perrotta G."/>
            <person name="Poncet V."/>
            <person name="Pot D."/>
            <person name="Priyono X."/>
            <person name="Rigoreau M."/>
            <person name="Rouard M."/>
            <person name="Rozas J."/>
            <person name="Tranchant-Dubreuil C."/>
            <person name="VanBuren R."/>
            <person name="Zhang Q."/>
            <person name="Andrade A.C."/>
            <person name="Argout X."/>
            <person name="Bertrand B."/>
            <person name="de Kochko A."/>
            <person name="Graziosi G."/>
            <person name="Henry R.J."/>
            <person name="Jayarama X."/>
            <person name="Ming R."/>
            <person name="Nagai C."/>
            <person name="Rounsley S."/>
            <person name="Sankoff D."/>
            <person name="Giuliano G."/>
            <person name="Albert V.A."/>
            <person name="Wincker P."/>
            <person name="Lashermes P."/>
        </authorList>
    </citation>
    <scope>NUCLEOTIDE SEQUENCE [LARGE SCALE GENOMIC DNA]</scope>
    <source>
        <strain evidence="4">cv. DH200-94</strain>
    </source>
</reference>
<evidence type="ECO:0000313" key="4">
    <source>
        <dbReference type="Proteomes" id="UP000295252"/>
    </source>
</evidence>
<organism evidence="3 4">
    <name type="scientific">Coffea canephora</name>
    <name type="common">Robusta coffee</name>
    <dbReference type="NCBI Taxonomy" id="49390"/>
    <lineage>
        <taxon>Eukaryota</taxon>
        <taxon>Viridiplantae</taxon>
        <taxon>Streptophyta</taxon>
        <taxon>Embryophyta</taxon>
        <taxon>Tracheophyta</taxon>
        <taxon>Spermatophyta</taxon>
        <taxon>Magnoliopsida</taxon>
        <taxon>eudicotyledons</taxon>
        <taxon>Gunneridae</taxon>
        <taxon>Pentapetalae</taxon>
        <taxon>asterids</taxon>
        <taxon>lamiids</taxon>
        <taxon>Gentianales</taxon>
        <taxon>Rubiaceae</taxon>
        <taxon>Ixoroideae</taxon>
        <taxon>Gardenieae complex</taxon>
        <taxon>Bertiereae - Coffeeae clade</taxon>
        <taxon>Coffeeae</taxon>
        <taxon>Coffea</taxon>
    </lineage>
</organism>
<sequence length="145" mass="16136">MRSSVALVAFFSIALLACFTEARKDPRGILRPAASPGAFTEQNEHLGSNTLNEFESKPGSILHADEPRSILPYHGRDANSKEEKPQMKDFESKSESVLLFYGGDKANLQEAKPYISKISNKSLDQCSFTIREPAMMLSKIRINQT</sequence>
<dbReference type="PROSITE" id="PS51257">
    <property type="entry name" value="PROKAR_LIPOPROTEIN"/>
    <property type="match status" value="1"/>
</dbReference>
<name>A0A068V9K4_COFCA</name>
<protein>
    <recommendedName>
        <fullName evidence="5">BURP domain-containing protein</fullName>
    </recommendedName>
</protein>
<evidence type="ECO:0000313" key="3">
    <source>
        <dbReference type="EMBL" id="CDP17336.1"/>
    </source>
</evidence>
<keyword evidence="4" id="KW-1185">Reference proteome</keyword>
<accession>A0A068V9K4</accession>